<accession>A0ABX0XH10</accession>
<comment type="caution">
    <text evidence="3">The sequence shown here is derived from an EMBL/GenBank/DDBJ whole genome shotgun (WGS) entry which is preliminary data.</text>
</comment>
<feature type="transmembrane region" description="Helical" evidence="1">
    <location>
        <begin position="137"/>
        <end position="158"/>
    </location>
</feature>
<protein>
    <submittedName>
        <fullName evidence="3">Membrane protein</fullName>
    </submittedName>
</protein>
<keyword evidence="1" id="KW-0472">Membrane</keyword>
<evidence type="ECO:0000256" key="1">
    <source>
        <dbReference type="SAM" id="Phobius"/>
    </source>
</evidence>
<dbReference type="RefSeq" id="WP_209037984.1">
    <property type="nucleotide sequence ID" value="NZ_JAATJH010000008.1"/>
</dbReference>
<dbReference type="SUPFAM" id="SSF81324">
    <property type="entry name" value="Voltage-gated potassium channels"/>
    <property type="match status" value="1"/>
</dbReference>
<keyword evidence="1" id="KW-0812">Transmembrane</keyword>
<dbReference type="Pfam" id="PF07885">
    <property type="entry name" value="Ion_trans_2"/>
    <property type="match status" value="1"/>
</dbReference>
<name>A0ABX0XH10_9BACT</name>
<dbReference type="Gene3D" id="1.10.287.70">
    <property type="match status" value="1"/>
</dbReference>
<sequence>MRAGRVRKLVQRVLWIVAFLLPVSLPFFGEEAAFMAGISVFYCLFFGVIFVEIIRFLIKPSYINADIISAAACGYFLLIEIIVFLLQSFYYHDPTVLSNMTGTQPAEVYMDMVYFSSVTITSIGYGDISPTAHSTRLIVSLFGVVSQFYAVVLVGILISKFTAAQDLK</sequence>
<feature type="transmembrane region" description="Helical" evidence="1">
    <location>
        <begin position="12"/>
        <end position="28"/>
    </location>
</feature>
<evidence type="ECO:0000259" key="2">
    <source>
        <dbReference type="Pfam" id="PF07885"/>
    </source>
</evidence>
<dbReference type="Proteomes" id="UP000770785">
    <property type="component" value="Unassembled WGS sequence"/>
</dbReference>
<gene>
    <name evidence="3" type="ORF">GGR27_003587</name>
</gene>
<feature type="transmembrane region" description="Helical" evidence="1">
    <location>
        <begin position="34"/>
        <end position="58"/>
    </location>
</feature>
<organism evidence="3 4">
    <name type="scientific">Neolewinella antarctica</name>
    <dbReference type="NCBI Taxonomy" id="442734"/>
    <lineage>
        <taxon>Bacteria</taxon>
        <taxon>Pseudomonadati</taxon>
        <taxon>Bacteroidota</taxon>
        <taxon>Saprospiria</taxon>
        <taxon>Saprospirales</taxon>
        <taxon>Lewinellaceae</taxon>
        <taxon>Neolewinella</taxon>
    </lineage>
</organism>
<keyword evidence="1" id="KW-1133">Transmembrane helix</keyword>
<feature type="transmembrane region" description="Helical" evidence="1">
    <location>
        <begin position="70"/>
        <end position="90"/>
    </location>
</feature>
<dbReference type="InterPro" id="IPR013099">
    <property type="entry name" value="K_chnl_dom"/>
</dbReference>
<dbReference type="EMBL" id="JAATJH010000008">
    <property type="protein sequence ID" value="NJC28068.1"/>
    <property type="molecule type" value="Genomic_DNA"/>
</dbReference>
<proteinExistence type="predicted"/>
<keyword evidence="4" id="KW-1185">Reference proteome</keyword>
<evidence type="ECO:0000313" key="4">
    <source>
        <dbReference type="Proteomes" id="UP000770785"/>
    </source>
</evidence>
<feature type="domain" description="Potassium channel" evidence="2">
    <location>
        <begin position="81"/>
        <end position="162"/>
    </location>
</feature>
<evidence type="ECO:0000313" key="3">
    <source>
        <dbReference type="EMBL" id="NJC28068.1"/>
    </source>
</evidence>
<reference evidence="3 4" key="1">
    <citation type="submission" date="2020-03" db="EMBL/GenBank/DDBJ databases">
        <title>Genomic Encyclopedia of Type Strains, Phase IV (KMG-IV): sequencing the most valuable type-strain genomes for metagenomic binning, comparative biology and taxonomic classification.</title>
        <authorList>
            <person name="Goeker M."/>
        </authorList>
    </citation>
    <scope>NUCLEOTIDE SEQUENCE [LARGE SCALE GENOMIC DNA]</scope>
    <source>
        <strain evidence="3 4">DSM 105096</strain>
    </source>
</reference>